<protein>
    <recommendedName>
        <fullName evidence="3">3-keto-alpha-glucoside-1,2-lyase/3-keto-2-hydroxy-glucal hydratase domain-containing protein</fullName>
    </recommendedName>
</protein>
<evidence type="ECO:0000259" key="3">
    <source>
        <dbReference type="Pfam" id="PF06439"/>
    </source>
</evidence>
<feature type="region of interest" description="Disordered" evidence="1">
    <location>
        <begin position="161"/>
        <end position="180"/>
    </location>
</feature>
<organism evidence="4 5">
    <name type="scientific">Novipirellula galeiformis</name>
    <dbReference type="NCBI Taxonomy" id="2528004"/>
    <lineage>
        <taxon>Bacteria</taxon>
        <taxon>Pseudomonadati</taxon>
        <taxon>Planctomycetota</taxon>
        <taxon>Planctomycetia</taxon>
        <taxon>Pirellulales</taxon>
        <taxon>Pirellulaceae</taxon>
        <taxon>Novipirellula</taxon>
    </lineage>
</organism>
<name>A0A5C6CB96_9BACT</name>
<evidence type="ECO:0000313" key="5">
    <source>
        <dbReference type="Proteomes" id="UP000316304"/>
    </source>
</evidence>
<dbReference type="Gene3D" id="2.60.120.560">
    <property type="entry name" value="Exo-inulinase, domain 1"/>
    <property type="match status" value="1"/>
</dbReference>
<comment type="caution">
    <text evidence="4">The sequence shown here is derived from an EMBL/GenBank/DDBJ whole genome shotgun (WGS) entry which is preliminary data.</text>
</comment>
<reference evidence="4 5" key="1">
    <citation type="submission" date="2019-02" db="EMBL/GenBank/DDBJ databases">
        <title>Deep-cultivation of Planctomycetes and their phenomic and genomic characterization uncovers novel biology.</title>
        <authorList>
            <person name="Wiegand S."/>
            <person name="Jogler M."/>
            <person name="Boedeker C."/>
            <person name="Pinto D."/>
            <person name="Vollmers J."/>
            <person name="Rivas-Marin E."/>
            <person name="Kohn T."/>
            <person name="Peeters S.H."/>
            <person name="Heuer A."/>
            <person name="Rast P."/>
            <person name="Oberbeckmann S."/>
            <person name="Bunk B."/>
            <person name="Jeske O."/>
            <person name="Meyerdierks A."/>
            <person name="Storesund J.E."/>
            <person name="Kallscheuer N."/>
            <person name="Luecker S."/>
            <person name="Lage O.M."/>
            <person name="Pohl T."/>
            <person name="Merkel B.J."/>
            <person name="Hornburger P."/>
            <person name="Mueller R.-W."/>
            <person name="Bruemmer F."/>
            <person name="Labrenz M."/>
            <person name="Spormann A.M."/>
            <person name="Op Den Camp H."/>
            <person name="Overmann J."/>
            <person name="Amann R."/>
            <person name="Jetten M.S.M."/>
            <person name="Mascher T."/>
            <person name="Medema M.H."/>
            <person name="Devos D.P."/>
            <person name="Kaster A.-K."/>
            <person name="Ovreas L."/>
            <person name="Rohde M."/>
            <person name="Galperin M.Y."/>
            <person name="Jogler C."/>
        </authorList>
    </citation>
    <scope>NUCLEOTIDE SEQUENCE [LARGE SCALE GENOMIC DNA]</scope>
    <source>
        <strain evidence="4 5">Pla52o</strain>
    </source>
</reference>
<dbReference type="AlphaFoldDB" id="A0A5C6CB96"/>
<dbReference type="Pfam" id="PF06439">
    <property type="entry name" value="3keto-disac_hyd"/>
    <property type="match status" value="1"/>
</dbReference>
<proteinExistence type="predicted"/>
<dbReference type="InterPro" id="IPR010496">
    <property type="entry name" value="AL/BT2_dom"/>
</dbReference>
<gene>
    <name evidence="4" type="ORF">Pla52o_45630</name>
</gene>
<dbReference type="RefSeq" id="WP_197169404.1">
    <property type="nucleotide sequence ID" value="NZ_SJPT01000008.1"/>
</dbReference>
<keyword evidence="2" id="KW-0732">Signal</keyword>
<accession>A0A5C6CB96</accession>
<feature type="domain" description="3-keto-alpha-glucoside-1,2-lyase/3-keto-2-hydroxy-glucal hydratase" evidence="3">
    <location>
        <begin position="31"/>
        <end position="266"/>
    </location>
</feature>
<evidence type="ECO:0000313" key="4">
    <source>
        <dbReference type="EMBL" id="TWU20684.1"/>
    </source>
</evidence>
<dbReference type="Proteomes" id="UP000316304">
    <property type="component" value="Unassembled WGS sequence"/>
</dbReference>
<feature type="chain" id="PRO_5022869361" description="3-keto-alpha-glucoside-1,2-lyase/3-keto-2-hydroxy-glucal hydratase domain-containing protein" evidence="2">
    <location>
        <begin position="24"/>
        <end position="272"/>
    </location>
</feature>
<evidence type="ECO:0000256" key="1">
    <source>
        <dbReference type="SAM" id="MobiDB-lite"/>
    </source>
</evidence>
<keyword evidence="5" id="KW-1185">Reference proteome</keyword>
<evidence type="ECO:0000256" key="2">
    <source>
        <dbReference type="SAM" id="SignalP"/>
    </source>
</evidence>
<dbReference type="EMBL" id="SJPT01000008">
    <property type="protein sequence ID" value="TWU20684.1"/>
    <property type="molecule type" value="Genomic_DNA"/>
</dbReference>
<feature type="signal peptide" evidence="2">
    <location>
        <begin position="1"/>
        <end position="23"/>
    </location>
</feature>
<sequence length="272" mass="30479" precursor="true">MKIATLCFFLSALTVVNASVAQAETAKSSSEWTSLFNGKNLDGFDTFLGRYGPDRLNDDPQNIVSVQNGEIHIYKDTEQGAEAPFGYFVTQKEYSHYHLRFEYRWGEKKFAPRTNVVRDSGVIFHMVGPNKVWPRGVECQVQEKDTGDIFTVYGTQVTTTVDPKRKGSSPQFMEAKDGGVPLTQGSKGVTRIVKSTTEEKEGWNTVEIIVRGSDEFTHIVNGVVNNRGSDIRELDSNGEDWIPLKSGKILFQVEGAEVRYRNIEIKELPASK</sequence>
<dbReference type="GO" id="GO:0016787">
    <property type="term" value="F:hydrolase activity"/>
    <property type="evidence" value="ECO:0007669"/>
    <property type="project" value="InterPro"/>
</dbReference>